<feature type="compositionally biased region" description="Polar residues" evidence="1">
    <location>
        <begin position="23"/>
        <end position="33"/>
    </location>
</feature>
<name>A0AAD6SBS9_9AGAR</name>
<feature type="chain" id="PRO_5042441690" description="Secreted protein" evidence="2">
    <location>
        <begin position="20"/>
        <end position="83"/>
    </location>
</feature>
<dbReference type="EMBL" id="JARJCM010000448">
    <property type="protein sequence ID" value="KAJ7016982.1"/>
    <property type="molecule type" value="Genomic_DNA"/>
</dbReference>
<accession>A0AAD6SBS9</accession>
<keyword evidence="5" id="KW-1185">Reference proteome</keyword>
<gene>
    <name evidence="4" type="ORF">C8F04DRAFT_1129970</name>
    <name evidence="3" type="ORF">C8F04DRAFT_1158590</name>
</gene>
<reference evidence="4" key="1">
    <citation type="submission" date="2023-03" db="EMBL/GenBank/DDBJ databases">
        <title>Massive genome expansion in bonnet fungi (Mycena s.s.) driven by repeated elements and novel gene families across ecological guilds.</title>
        <authorList>
            <consortium name="Lawrence Berkeley National Laboratory"/>
            <person name="Harder C.B."/>
            <person name="Miyauchi S."/>
            <person name="Viragh M."/>
            <person name="Kuo A."/>
            <person name="Thoen E."/>
            <person name="Andreopoulos B."/>
            <person name="Lu D."/>
            <person name="Skrede I."/>
            <person name="Drula E."/>
            <person name="Henrissat B."/>
            <person name="Morin E."/>
            <person name="Kohler A."/>
            <person name="Barry K."/>
            <person name="LaButti K."/>
            <person name="Morin E."/>
            <person name="Salamov A."/>
            <person name="Lipzen A."/>
            <person name="Mereny Z."/>
            <person name="Hegedus B."/>
            <person name="Baldrian P."/>
            <person name="Stursova M."/>
            <person name="Weitz H."/>
            <person name="Taylor A."/>
            <person name="Grigoriev I.V."/>
            <person name="Nagy L.G."/>
            <person name="Martin F."/>
            <person name="Kauserud H."/>
        </authorList>
    </citation>
    <scope>NUCLEOTIDE SEQUENCE</scope>
    <source>
        <strain evidence="4">CBHHK200</strain>
    </source>
</reference>
<evidence type="ECO:0008006" key="6">
    <source>
        <dbReference type="Google" id="ProtNLM"/>
    </source>
</evidence>
<dbReference type="EMBL" id="JARJCM010000161">
    <property type="protein sequence ID" value="KAJ7024949.1"/>
    <property type="molecule type" value="Genomic_DNA"/>
</dbReference>
<sequence length="83" mass="9338">MHTAQFRLSALYLSHSVLAQIPSSKASTPSSRPHITPSHGCLHRRRQFRPRSYMSSGTSYNAPLHFLGWPRPNATPTSFNTFV</sequence>
<evidence type="ECO:0000256" key="1">
    <source>
        <dbReference type="SAM" id="MobiDB-lite"/>
    </source>
</evidence>
<evidence type="ECO:0000313" key="4">
    <source>
        <dbReference type="EMBL" id="KAJ7024949.1"/>
    </source>
</evidence>
<comment type="caution">
    <text evidence="4">The sequence shown here is derived from an EMBL/GenBank/DDBJ whole genome shotgun (WGS) entry which is preliminary data.</text>
</comment>
<dbReference type="AlphaFoldDB" id="A0AAD6SBS9"/>
<proteinExistence type="predicted"/>
<feature type="signal peptide" evidence="2">
    <location>
        <begin position="1"/>
        <end position="19"/>
    </location>
</feature>
<feature type="region of interest" description="Disordered" evidence="1">
    <location>
        <begin position="23"/>
        <end position="43"/>
    </location>
</feature>
<organism evidence="4 5">
    <name type="scientific">Mycena alexandri</name>
    <dbReference type="NCBI Taxonomy" id="1745969"/>
    <lineage>
        <taxon>Eukaryota</taxon>
        <taxon>Fungi</taxon>
        <taxon>Dikarya</taxon>
        <taxon>Basidiomycota</taxon>
        <taxon>Agaricomycotina</taxon>
        <taxon>Agaricomycetes</taxon>
        <taxon>Agaricomycetidae</taxon>
        <taxon>Agaricales</taxon>
        <taxon>Marasmiineae</taxon>
        <taxon>Mycenaceae</taxon>
        <taxon>Mycena</taxon>
    </lineage>
</organism>
<dbReference type="Proteomes" id="UP001218188">
    <property type="component" value="Unassembled WGS sequence"/>
</dbReference>
<evidence type="ECO:0000256" key="2">
    <source>
        <dbReference type="SAM" id="SignalP"/>
    </source>
</evidence>
<keyword evidence="2" id="KW-0732">Signal</keyword>
<protein>
    <recommendedName>
        <fullName evidence="6">Secreted protein</fullName>
    </recommendedName>
</protein>
<evidence type="ECO:0000313" key="5">
    <source>
        <dbReference type="Proteomes" id="UP001218188"/>
    </source>
</evidence>
<evidence type="ECO:0000313" key="3">
    <source>
        <dbReference type="EMBL" id="KAJ7016982.1"/>
    </source>
</evidence>